<evidence type="ECO:0000256" key="1">
    <source>
        <dbReference type="SAM" id="Coils"/>
    </source>
</evidence>
<reference evidence="3" key="2">
    <citation type="submission" date="2020-12" db="EMBL/GenBank/DDBJ databases">
        <title>New Spironucleus salmonicida genome in near-complete chromosomes.</title>
        <authorList>
            <person name="Xu F."/>
            <person name="Kurt Z."/>
            <person name="Jimenez-Gonzalez A."/>
            <person name="Astvaldsson A."/>
            <person name="Andersson J.O."/>
            <person name="Svard S.G."/>
        </authorList>
    </citation>
    <scope>NUCLEOTIDE SEQUENCE</scope>
    <source>
        <strain evidence="3">ATCC 50377</strain>
    </source>
</reference>
<evidence type="ECO:0000313" key="4">
    <source>
        <dbReference type="Proteomes" id="UP000018208"/>
    </source>
</evidence>
<evidence type="ECO:0000313" key="3">
    <source>
        <dbReference type="EMBL" id="KAH0576907.1"/>
    </source>
</evidence>
<gene>
    <name evidence="2" type="ORF">SS50377_14884</name>
    <name evidence="3" type="ORF">SS50377_20253</name>
</gene>
<protein>
    <submittedName>
        <fullName evidence="2">Uncharacterized protein</fullName>
    </submittedName>
</protein>
<dbReference type="AlphaFoldDB" id="V6LL80"/>
<feature type="coiled-coil region" evidence="1">
    <location>
        <begin position="374"/>
        <end position="401"/>
    </location>
</feature>
<dbReference type="EMBL" id="AUWU02000001">
    <property type="protein sequence ID" value="KAH0576907.1"/>
    <property type="molecule type" value="Genomic_DNA"/>
</dbReference>
<keyword evidence="4" id="KW-1185">Reference proteome</keyword>
<feature type="coiled-coil region" evidence="1">
    <location>
        <begin position="176"/>
        <end position="210"/>
    </location>
</feature>
<dbReference type="Proteomes" id="UP000018208">
    <property type="component" value="Unassembled WGS sequence"/>
</dbReference>
<sequence>MGKKRERIFKPKKVIYRYVTFTDDNGVLQQAFEEVPQHGITQNRVIPLGVVPKDDDEDCQAEQNSQDEAVDFECSQSMDEDERIFMQSLLKEKQPEKPDAVTHNYEVELSSIEVSIKMEFSENSYLSNDENFVVDLTRPVATDNEFVSDLPKSQNKIISADKKSKQFLLNQLFGNINYEDADLEDAEEILQQKETQQVQQLDQAEQLEMEENIQFFKQDFEQASDSCGNIEQAQELINEDLDSEFLEDIYEDEKPQLQQADLNIPVALKTDIDDYIQKYNDNDDNWKEYYNQLSQPKQQIITLEDRTKTAKILSNKYVQSQQMIVVSKKTGAIIEHKEASEQSTDSNKNNIELVTVVLPHYRGKKENQDERKARKQEIKDAKLLRRKNNELVKELIEGEKQRLKTAHVRNNGNIQGRAIQ</sequence>
<reference evidence="2 3" key="1">
    <citation type="journal article" date="2014" name="PLoS Genet.">
        <title>The Genome of Spironucleus salmonicida Highlights a Fish Pathogen Adapted to Fluctuating Environments.</title>
        <authorList>
            <person name="Xu F."/>
            <person name="Jerlstrom-Hultqvist J."/>
            <person name="Einarsson E."/>
            <person name="Astvaldsson A."/>
            <person name="Svard S.G."/>
            <person name="Andersson J.O."/>
        </authorList>
    </citation>
    <scope>NUCLEOTIDE SEQUENCE</scope>
    <source>
        <strain evidence="3">ATCC 50377</strain>
    </source>
</reference>
<evidence type="ECO:0000313" key="2">
    <source>
        <dbReference type="EMBL" id="EST45307.1"/>
    </source>
</evidence>
<name>V6LL80_9EUKA</name>
<dbReference type="VEuPathDB" id="GiardiaDB:SS50377_20253"/>
<dbReference type="EMBL" id="KI546100">
    <property type="protein sequence ID" value="EST45307.1"/>
    <property type="molecule type" value="Genomic_DNA"/>
</dbReference>
<keyword evidence="1" id="KW-0175">Coiled coil</keyword>
<organism evidence="2">
    <name type="scientific">Spironucleus salmonicida</name>
    <dbReference type="NCBI Taxonomy" id="348837"/>
    <lineage>
        <taxon>Eukaryota</taxon>
        <taxon>Metamonada</taxon>
        <taxon>Diplomonadida</taxon>
        <taxon>Hexamitidae</taxon>
        <taxon>Hexamitinae</taxon>
        <taxon>Spironucleus</taxon>
    </lineage>
</organism>
<proteinExistence type="predicted"/>
<accession>V6LL80</accession>